<gene>
    <name evidence="2" type="ORF">AOB60_35665</name>
</gene>
<keyword evidence="3" id="KW-1185">Reference proteome</keyword>
<accession>A0A2N8PDZ8</accession>
<dbReference type="Proteomes" id="UP000236047">
    <property type="component" value="Unassembled WGS sequence"/>
</dbReference>
<proteinExistence type="predicted"/>
<protein>
    <submittedName>
        <fullName evidence="2">Uncharacterized protein</fullName>
    </submittedName>
</protein>
<feature type="region of interest" description="Disordered" evidence="1">
    <location>
        <begin position="22"/>
        <end position="69"/>
    </location>
</feature>
<organism evidence="2 3">
    <name type="scientific">Streptomyces noursei</name>
    <name type="common">Streptomyces albulus</name>
    <dbReference type="NCBI Taxonomy" id="1971"/>
    <lineage>
        <taxon>Bacteria</taxon>
        <taxon>Bacillati</taxon>
        <taxon>Actinomycetota</taxon>
        <taxon>Actinomycetes</taxon>
        <taxon>Kitasatosporales</taxon>
        <taxon>Streptomycetaceae</taxon>
        <taxon>Streptomyces</taxon>
    </lineage>
</organism>
<comment type="caution">
    <text evidence="2">The sequence shown here is derived from an EMBL/GenBank/DDBJ whole genome shotgun (WGS) entry which is preliminary data.</text>
</comment>
<dbReference type="EMBL" id="LJSN01000003">
    <property type="protein sequence ID" value="PNE39239.1"/>
    <property type="molecule type" value="Genomic_DNA"/>
</dbReference>
<evidence type="ECO:0000256" key="1">
    <source>
        <dbReference type="SAM" id="MobiDB-lite"/>
    </source>
</evidence>
<evidence type="ECO:0000313" key="3">
    <source>
        <dbReference type="Proteomes" id="UP000236047"/>
    </source>
</evidence>
<reference evidence="3" key="1">
    <citation type="submission" date="2015-09" db="EMBL/GenBank/DDBJ databases">
        <authorList>
            <person name="Graham D.E."/>
            <person name="Mahan K.M."/>
            <person name="Klingeman D.M."/>
            <person name="Fida T."/>
            <person name="Giannone R.J."/>
            <person name="Hettich R.L."/>
            <person name="Parry R.J."/>
            <person name="Spain J.C."/>
        </authorList>
    </citation>
    <scope>NUCLEOTIDE SEQUENCE [LARGE SCALE GENOMIC DNA]</scope>
    <source>
        <strain evidence="3">JCM 4701</strain>
    </source>
</reference>
<dbReference type="AlphaFoldDB" id="A0A2N8PDZ8"/>
<evidence type="ECO:0000313" key="2">
    <source>
        <dbReference type="EMBL" id="PNE39239.1"/>
    </source>
</evidence>
<feature type="compositionally biased region" description="Basic and acidic residues" evidence="1">
    <location>
        <begin position="60"/>
        <end position="69"/>
    </location>
</feature>
<sequence>MPGATPPPLLGSEHIRADQGRILAAKQSRMQDGNAGTHARRRVRTPGDGRCTGRPVAASRGKEQPQQRD</sequence>
<name>A0A2N8PDZ8_STRNR</name>